<keyword evidence="1 2" id="KW-0645">Protease</keyword>
<reference evidence="4" key="3">
    <citation type="submission" date="2025-08" db="UniProtKB">
        <authorList>
            <consortium name="Ensembl"/>
        </authorList>
    </citation>
    <scope>IDENTIFICATION</scope>
    <source>
        <strain evidence="4">HNI</strain>
    </source>
</reference>
<reference evidence="4 5" key="2">
    <citation type="submission" date="2017-04" db="EMBL/GenBank/DDBJ databases">
        <title>CpG methylation of centromeres and impact of large insertions on vertebrate speciation.</title>
        <authorList>
            <person name="Ichikawa K."/>
            <person name="Yoshimura J."/>
            <person name="Morishita S."/>
        </authorList>
    </citation>
    <scope>NUCLEOTIDE SEQUENCE</scope>
    <source>
        <strain evidence="4 5">HNI</strain>
    </source>
</reference>
<dbReference type="InterPro" id="IPR001506">
    <property type="entry name" value="Peptidase_M12A"/>
</dbReference>
<dbReference type="InterPro" id="IPR034035">
    <property type="entry name" value="Astacin-like_dom"/>
</dbReference>
<feature type="signal peptide" evidence="2">
    <location>
        <begin position="1"/>
        <end position="20"/>
    </location>
</feature>
<comment type="cofactor">
    <cofactor evidence="1 2">
        <name>Zn(2+)</name>
        <dbReference type="ChEBI" id="CHEBI:29105"/>
    </cofactor>
    <text evidence="1 2">Binds 1 zinc ion per subunit.</text>
</comment>
<dbReference type="CDD" id="cd04280">
    <property type="entry name" value="ZnMc_astacin_like"/>
    <property type="match status" value="1"/>
</dbReference>
<feature type="binding site" evidence="1">
    <location>
        <position position="153"/>
    </location>
    <ligand>
        <name>Zn(2+)</name>
        <dbReference type="ChEBI" id="CHEBI:29105"/>
        <note>catalytic</note>
    </ligand>
</feature>
<keyword evidence="1 2" id="KW-0378">Hydrolase</keyword>
<dbReference type="Ensembl" id="ENSORLT00020025527.1">
    <property type="protein sequence ID" value="ENSORLP00020017086.1"/>
    <property type="gene ID" value="ENSORLG00020018122.1"/>
</dbReference>
<dbReference type="PROSITE" id="PS51864">
    <property type="entry name" value="ASTACIN"/>
    <property type="match status" value="1"/>
</dbReference>
<feature type="binding site" evidence="1">
    <location>
        <position position="163"/>
    </location>
    <ligand>
        <name>Zn(2+)</name>
        <dbReference type="ChEBI" id="CHEBI:29105"/>
        <note>catalytic</note>
    </ligand>
</feature>
<dbReference type="GO" id="GO:0008270">
    <property type="term" value="F:zinc ion binding"/>
    <property type="evidence" value="ECO:0007669"/>
    <property type="project" value="UniProtKB-UniRule"/>
</dbReference>
<dbReference type="AlphaFoldDB" id="A0A3P9L8T9"/>
<feature type="active site" evidence="1">
    <location>
        <position position="154"/>
    </location>
</feature>
<evidence type="ECO:0000256" key="1">
    <source>
        <dbReference type="PROSITE-ProRule" id="PRU01211"/>
    </source>
</evidence>
<dbReference type="Pfam" id="PF01400">
    <property type="entry name" value="Astacin"/>
    <property type="match status" value="1"/>
</dbReference>
<accession>A0A3P9L8T9</accession>
<feature type="binding site" evidence="1">
    <location>
        <position position="157"/>
    </location>
    <ligand>
        <name>Zn(2+)</name>
        <dbReference type="ChEBI" id="CHEBI:29105"/>
        <note>catalytic</note>
    </ligand>
</feature>
<keyword evidence="1 2" id="KW-0862">Zinc</keyword>
<organism evidence="4 5">
    <name type="scientific">Oryzias latipes</name>
    <name type="common">Japanese rice fish</name>
    <name type="synonym">Japanese killifish</name>
    <dbReference type="NCBI Taxonomy" id="8090"/>
    <lineage>
        <taxon>Eukaryota</taxon>
        <taxon>Metazoa</taxon>
        <taxon>Chordata</taxon>
        <taxon>Craniata</taxon>
        <taxon>Vertebrata</taxon>
        <taxon>Euteleostomi</taxon>
        <taxon>Actinopterygii</taxon>
        <taxon>Neopterygii</taxon>
        <taxon>Teleostei</taxon>
        <taxon>Neoteleostei</taxon>
        <taxon>Acanthomorphata</taxon>
        <taxon>Ovalentaria</taxon>
        <taxon>Atherinomorphae</taxon>
        <taxon>Beloniformes</taxon>
        <taxon>Adrianichthyidae</taxon>
        <taxon>Oryziinae</taxon>
        <taxon>Oryzias</taxon>
    </lineage>
</organism>
<name>A0A3P9L8T9_ORYLA</name>
<reference evidence="4" key="4">
    <citation type="submission" date="2025-09" db="UniProtKB">
        <authorList>
            <consortium name="Ensembl"/>
        </authorList>
    </citation>
    <scope>IDENTIFICATION</scope>
    <source>
        <strain evidence="4">HNI</strain>
    </source>
</reference>
<feature type="domain" description="Peptidase M12A" evidence="3">
    <location>
        <begin position="67"/>
        <end position="252"/>
    </location>
</feature>
<dbReference type="GO" id="GO:0006508">
    <property type="term" value="P:proteolysis"/>
    <property type="evidence" value="ECO:0007669"/>
    <property type="project" value="UniProtKB-KW"/>
</dbReference>
<dbReference type="Proteomes" id="UP000265180">
    <property type="component" value="Chromosome 12"/>
</dbReference>
<comment type="caution">
    <text evidence="1">Lacks conserved residue(s) required for the propagation of feature annotation.</text>
</comment>
<evidence type="ECO:0000259" key="3">
    <source>
        <dbReference type="PROSITE" id="PS51864"/>
    </source>
</evidence>
<dbReference type="PRINTS" id="PR00480">
    <property type="entry name" value="ASTACIN"/>
</dbReference>
<sequence length="259" mass="29442">MLVRLSLLLLLALAMRNGNSSPLKEIKKAPHLKEELKKKHDPETLEELLNEDYALVEGDLLLGNNRNVVGNRWPTPSIPYDISSEIDGRTRDILAAMAMVSEHTCVSFHRKNGSESDYLFFRIGHGCASFVGNRGGKQEVFLAPECSVGNIAHEILHTLGFQHEHTRLDREKYITILTENIISGMENNFRTYNGETFDLQYDYTSIMHYGRKFFSSNGEPTIVPNRNVEDMGQRKMLTPSDIQRVRHLYGCDSLKGEKS</sequence>
<dbReference type="InterPro" id="IPR024079">
    <property type="entry name" value="MetalloPept_cat_dom_sf"/>
</dbReference>
<evidence type="ECO:0000256" key="2">
    <source>
        <dbReference type="RuleBase" id="RU361183"/>
    </source>
</evidence>
<protein>
    <recommendedName>
        <fullName evidence="2">Metalloendopeptidase</fullName>
        <ecNumber evidence="2">3.4.24.-</ecNumber>
    </recommendedName>
</protein>
<reference key="1">
    <citation type="journal article" date="2007" name="Nature">
        <title>The medaka draft genome and insights into vertebrate genome evolution.</title>
        <authorList>
            <person name="Kasahara M."/>
            <person name="Naruse K."/>
            <person name="Sasaki S."/>
            <person name="Nakatani Y."/>
            <person name="Qu W."/>
            <person name="Ahsan B."/>
            <person name="Yamada T."/>
            <person name="Nagayasu Y."/>
            <person name="Doi K."/>
            <person name="Kasai Y."/>
            <person name="Jindo T."/>
            <person name="Kobayashi D."/>
            <person name="Shimada A."/>
            <person name="Toyoda A."/>
            <person name="Kuroki Y."/>
            <person name="Fujiyama A."/>
            <person name="Sasaki T."/>
            <person name="Shimizu A."/>
            <person name="Asakawa S."/>
            <person name="Shimizu N."/>
            <person name="Hashimoto S."/>
            <person name="Yang J."/>
            <person name="Lee Y."/>
            <person name="Matsushima K."/>
            <person name="Sugano S."/>
            <person name="Sakaizumi M."/>
            <person name="Narita T."/>
            <person name="Ohishi K."/>
            <person name="Haga S."/>
            <person name="Ohta F."/>
            <person name="Nomoto H."/>
            <person name="Nogata K."/>
            <person name="Morishita T."/>
            <person name="Endo T."/>
            <person name="Shin-I T."/>
            <person name="Takeda H."/>
            <person name="Morishita S."/>
            <person name="Kohara Y."/>
        </authorList>
    </citation>
    <scope>NUCLEOTIDE SEQUENCE [LARGE SCALE GENOMIC DNA]</scope>
    <source>
        <strain>Hd-rR</strain>
    </source>
</reference>
<keyword evidence="1 2" id="KW-0482">Metalloprotease</keyword>
<evidence type="ECO:0000313" key="4">
    <source>
        <dbReference type="Ensembl" id="ENSORLP00020017086.1"/>
    </source>
</evidence>
<dbReference type="InterPro" id="IPR006026">
    <property type="entry name" value="Peptidase_Metallo"/>
</dbReference>
<dbReference type="EC" id="3.4.24.-" evidence="2"/>
<dbReference type="Gene3D" id="3.40.390.10">
    <property type="entry name" value="Collagenase (Catalytic Domain)"/>
    <property type="match status" value="1"/>
</dbReference>
<keyword evidence="1 2" id="KW-0479">Metal-binding</keyword>
<dbReference type="PANTHER" id="PTHR10127:SF870">
    <property type="entry name" value="METALLOENDOPEPTIDASE"/>
    <property type="match status" value="1"/>
</dbReference>
<feature type="chain" id="PRO_5017851781" description="Metalloendopeptidase" evidence="2">
    <location>
        <begin position="21"/>
        <end position="259"/>
    </location>
</feature>
<dbReference type="SMART" id="SM00235">
    <property type="entry name" value="ZnMc"/>
    <property type="match status" value="1"/>
</dbReference>
<dbReference type="GO" id="GO:0004222">
    <property type="term" value="F:metalloendopeptidase activity"/>
    <property type="evidence" value="ECO:0007669"/>
    <property type="project" value="UniProtKB-UniRule"/>
</dbReference>
<evidence type="ECO:0000313" key="5">
    <source>
        <dbReference type="Proteomes" id="UP000265180"/>
    </source>
</evidence>
<keyword evidence="2" id="KW-0732">Signal</keyword>
<dbReference type="PANTHER" id="PTHR10127">
    <property type="entry name" value="DISCOIDIN, CUB, EGF, LAMININ , AND ZINC METALLOPROTEASE DOMAIN CONTAINING"/>
    <property type="match status" value="1"/>
</dbReference>
<dbReference type="SUPFAM" id="SSF55486">
    <property type="entry name" value="Metalloproteases ('zincins'), catalytic domain"/>
    <property type="match status" value="1"/>
</dbReference>
<proteinExistence type="predicted"/>